<proteinExistence type="predicted"/>
<keyword evidence="3" id="KW-1185">Reference proteome</keyword>
<sequence>MTSAVSRVLAAPSQEALSHFEQLLRFETDCWDVHHALTNGLQDFVLLDVRGSSLYQQGHIEGAINIPHSRLNQGNLASFTSDTLFVVYCAGPHCNATEKAAIRLAKLGRPVKKMIGGITGWLDEGFSLKRENEA</sequence>
<dbReference type="InterPro" id="IPR050229">
    <property type="entry name" value="GlpE_sulfurtransferase"/>
</dbReference>
<protein>
    <submittedName>
        <fullName evidence="2">Rhodanese-like domain-containing protein</fullName>
    </submittedName>
</protein>
<dbReference type="CDD" id="cd01521">
    <property type="entry name" value="RHOD_PspE2"/>
    <property type="match status" value="1"/>
</dbReference>
<evidence type="ECO:0000259" key="1">
    <source>
        <dbReference type="PROSITE" id="PS50206"/>
    </source>
</evidence>
<name>A0A9X1W9X8_9VIBR</name>
<dbReference type="SMART" id="SM00450">
    <property type="entry name" value="RHOD"/>
    <property type="match status" value="1"/>
</dbReference>
<evidence type="ECO:0000313" key="3">
    <source>
        <dbReference type="Proteomes" id="UP001139488"/>
    </source>
</evidence>
<organism evidence="2 3">
    <name type="scientific">Vibrio gelatinilyticus</name>
    <dbReference type="NCBI Taxonomy" id="2893468"/>
    <lineage>
        <taxon>Bacteria</taxon>
        <taxon>Pseudomonadati</taxon>
        <taxon>Pseudomonadota</taxon>
        <taxon>Gammaproteobacteria</taxon>
        <taxon>Vibrionales</taxon>
        <taxon>Vibrionaceae</taxon>
        <taxon>Vibrio</taxon>
    </lineage>
</organism>
<dbReference type="EMBL" id="JAJNNZ010000001">
    <property type="protein sequence ID" value="MCJ2375515.1"/>
    <property type="molecule type" value="Genomic_DNA"/>
</dbReference>
<dbReference type="InterPro" id="IPR036873">
    <property type="entry name" value="Rhodanese-like_dom_sf"/>
</dbReference>
<evidence type="ECO:0000313" key="2">
    <source>
        <dbReference type="EMBL" id="MCJ2375515.1"/>
    </source>
</evidence>
<dbReference type="PANTHER" id="PTHR43031">
    <property type="entry name" value="FAD-DEPENDENT OXIDOREDUCTASE"/>
    <property type="match status" value="1"/>
</dbReference>
<dbReference type="PROSITE" id="PS50206">
    <property type="entry name" value="RHODANESE_3"/>
    <property type="match status" value="1"/>
</dbReference>
<dbReference type="Gene3D" id="3.40.250.10">
    <property type="entry name" value="Rhodanese-like domain"/>
    <property type="match status" value="1"/>
</dbReference>
<accession>A0A9X1W9X8</accession>
<gene>
    <name evidence="2" type="ORF">LNL84_01545</name>
</gene>
<dbReference type="Pfam" id="PF00581">
    <property type="entry name" value="Rhodanese"/>
    <property type="match status" value="1"/>
</dbReference>
<feature type="domain" description="Rhodanese" evidence="1">
    <location>
        <begin position="40"/>
        <end position="130"/>
    </location>
</feature>
<dbReference type="RefSeq" id="WP_244354611.1">
    <property type="nucleotide sequence ID" value="NZ_JAJNNZ010000001.1"/>
</dbReference>
<dbReference type="Proteomes" id="UP001139488">
    <property type="component" value="Unassembled WGS sequence"/>
</dbReference>
<dbReference type="AlphaFoldDB" id="A0A9X1W9X8"/>
<dbReference type="InterPro" id="IPR001763">
    <property type="entry name" value="Rhodanese-like_dom"/>
</dbReference>
<reference evidence="2" key="1">
    <citation type="submission" date="2021-11" db="EMBL/GenBank/DDBJ databases">
        <title>Vibrio ZSDE26 sp. nov. and Vibrio ZSDZ34 sp. nov., isolated from coastal seawater in Qingdao.</title>
        <authorList>
            <person name="Zhang P."/>
        </authorList>
    </citation>
    <scope>NUCLEOTIDE SEQUENCE</scope>
    <source>
        <strain evidence="2">ZSDZ34</strain>
    </source>
</reference>
<dbReference type="SUPFAM" id="SSF52821">
    <property type="entry name" value="Rhodanese/Cell cycle control phosphatase"/>
    <property type="match status" value="1"/>
</dbReference>
<dbReference type="PANTHER" id="PTHR43031:SF1">
    <property type="entry name" value="PYRIDINE NUCLEOTIDE-DISULPHIDE OXIDOREDUCTASE"/>
    <property type="match status" value="1"/>
</dbReference>
<comment type="caution">
    <text evidence="2">The sequence shown here is derived from an EMBL/GenBank/DDBJ whole genome shotgun (WGS) entry which is preliminary data.</text>
</comment>